<dbReference type="InterPro" id="IPR003961">
    <property type="entry name" value="FN3_dom"/>
</dbReference>
<dbReference type="InterPro" id="IPR036116">
    <property type="entry name" value="FN3_sf"/>
</dbReference>
<comment type="caution">
    <text evidence="3">The sequence shown here is derived from an EMBL/GenBank/DDBJ whole genome shotgun (WGS) entry which is preliminary data.</text>
</comment>
<dbReference type="Pfam" id="PF14900">
    <property type="entry name" value="DUF4493"/>
    <property type="match status" value="1"/>
</dbReference>
<dbReference type="RefSeq" id="WP_191709819.1">
    <property type="nucleotide sequence ID" value="NZ_JACSPQ010000001.1"/>
</dbReference>
<evidence type="ECO:0000313" key="4">
    <source>
        <dbReference type="Proteomes" id="UP000616346"/>
    </source>
</evidence>
<dbReference type="Gene3D" id="2.60.120.890">
    <property type="entry name" value="BT2081, beta-jelly-roll domain"/>
    <property type="match status" value="1"/>
</dbReference>
<dbReference type="EMBL" id="JACSPQ010000001">
    <property type="protein sequence ID" value="MBD8001698.1"/>
    <property type="molecule type" value="Genomic_DNA"/>
</dbReference>
<evidence type="ECO:0000259" key="2">
    <source>
        <dbReference type="Pfam" id="PF13201"/>
    </source>
</evidence>
<dbReference type="SUPFAM" id="SSF49265">
    <property type="entry name" value="Fibronectin type III"/>
    <property type="match status" value="1"/>
</dbReference>
<gene>
    <name evidence="3" type="ORF">H9626_05615</name>
</gene>
<dbReference type="Proteomes" id="UP000616346">
    <property type="component" value="Unassembled WGS sequence"/>
</dbReference>
<name>A0ABR8VAA5_9BACT</name>
<dbReference type="CDD" id="cd00063">
    <property type="entry name" value="FN3"/>
    <property type="match status" value="1"/>
</dbReference>
<dbReference type="InterPro" id="IPR027840">
    <property type="entry name" value="DUF4493"/>
</dbReference>
<accession>A0ABR8VAA5</accession>
<dbReference type="Gene3D" id="2.60.40.10">
    <property type="entry name" value="Immunoglobulins"/>
    <property type="match status" value="1"/>
</dbReference>
<dbReference type="InterPro" id="IPR038653">
    <property type="entry name" value="Put_CMD_sf"/>
</dbReference>
<keyword evidence="4" id="KW-1185">Reference proteome</keyword>
<organism evidence="3 4">
    <name type="scientific">Phocaeicola faecium</name>
    <dbReference type="NCBI Taxonomy" id="2762213"/>
    <lineage>
        <taxon>Bacteria</taxon>
        <taxon>Pseudomonadati</taxon>
        <taxon>Bacteroidota</taxon>
        <taxon>Bacteroidia</taxon>
        <taxon>Bacteroidales</taxon>
        <taxon>Bacteroidaceae</taxon>
        <taxon>Phocaeicola</taxon>
    </lineage>
</organism>
<evidence type="ECO:0000256" key="1">
    <source>
        <dbReference type="SAM" id="SignalP"/>
    </source>
</evidence>
<sequence>MKKIVSIICSMFAFVLLMASCQNEDELSNSNVGYLRLNLGVNTSVTTRADEAPYNPEQIGIQIVSADGEVVKETSNWTEWEGQQIALATGTYTLKASSAGFDGATSGFDKPYYAGSAEITIEKDKEVNQTITCTLANVKVTVNFDQSFIDAFTAANVEIDDNADNTGIDPLTFIMGQENPSGYFPVTDLKATVSVTNKDNENFTQNDIIKGVQARDHYILNYKVSEGSGEGNISISVDPSTKEYTYTFYIKTTPDSAPLSAPTANAWAKLVYLTGQASSSELTPENITFQYREKDAAEWTTVAATQDGEDYKATITSLQPNTTYESRMAYNDEQYSEITEFTTEDATELYNGNFDNWYQASGVWYAVAEANYNNGNAFWDSGNKGASLMSKNPTSPEEGVVHTNGGKSAKLQSQFVGVGGFLGQFAAGNLYTGHFVKTISMSGAEIQFGSEFTARPTALHGWFQYTSGTVDYYGDSTPSDALVQDGGTDMCAIYIALSDADEPYTVNTSEGNFVDYANDPNIIAYGELPITDCVTTSDWKEFTINLTYRDLTRKPKYIIVVASASKYGDYFTGSTGSLMYLDDFSLVYDGEPAH</sequence>
<keyword evidence="1" id="KW-0732">Signal</keyword>
<feature type="chain" id="PRO_5045951145" evidence="1">
    <location>
        <begin position="25"/>
        <end position="594"/>
    </location>
</feature>
<proteinExistence type="predicted"/>
<protein>
    <submittedName>
        <fullName evidence="3">PCMD domain-containing protein</fullName>
    </submittedName>
</protein>
<feature type="domain" description="Putative carbohydrate metabolism" evidence="2">
    <location>
        <begin position="353"/>
        <end position="586"/>
    </location>
</feature>
<dbReference type="InterPro" id="IPR025112">
    <property type="entry name" value="PCMD"/>
</dbReference>
<feature type="signal peptide" evidence="1">
    <location>
        <begin position="1"/>
        <end position="24"/>
    </location>
</feature>
<dbReference type="PROSITE" id="PS51257">
    <property type="entry name" value="PROKAR_LIPOPROTEIN"/>
    <property type="match status" value="1"/>
</dbReference>
<dbReference type="InterPro" id="IPR013783">
    <property type="entry name" value="Ig-like_fold"/>
</dbReference>
<evidence type="ECO:0000313" key="3">
    <source>
        <dbReference type="EMBL" id="MBD8001698.1"/>
    </source>
</evidence>
<reference evidence="3 4" key="1">
    <citation type="submission" date="2020-08" db="EMBL/GenBank/DDBJ databases">
        <title>A Genomic Blueprint of the Chicken Gut Microbiome.</title>
        <authorList>
            <person name="Gilroy R."/>
            <person name="Ravi A."/>
            <person name="Getino M."/>
            <person name="Pursley I."/>
            <person name="Horton D.L."/>
            <person name="Alikhan N.-F."/>
            <person name="Baker D."/>
            <person name="Gharbi K."/>
            <person name="Hall N."/>
            <person name="Watson M."/>
            <person name="Adriaenssens E.M."/>
            <person name="Foster-Nyarko E."/>
            <person name="Jarju S."/>
            <person name="Secka A."/>
            <person name="Antonio M."/>
            <person name="Oren A."/>
            <person name="Chaudhuri R."/>
            <person name="La Ragione R.M."/>
            <person name="Hildebrand F."/>
            <person name="Pallen M.J."/>
        </authorList>
    </citation>
    <scope>NUCLEOTIDE SEQUENCE [LARGE SCALE GENOMIC DNA]</scope>
    <source>
        <strain evidence="3 4">Sa1YUN3</strain>
    </source>
</reference>
<dbReference type="Pfam" id="PF13201">
    <property type="entry name" value="PCMD"/>
    <property type="match status" value="1"/>
</dbReference>